<dbReference type="CDD" id="cd03696">
    <property type="entry name" value="SelB_II"/>
    <property type="match status" value="1"/>
</dbReference>
<comment type="caution">
    <text evidence="10">The sequence shown here is derived from an EMBL/GenBank/DDBJ whole genome shotgun (WGS) entry which is preliminary data.</text>
</comment>
<dbReference type="InterPro" id="IPR050055">
    <property type="entry name" value="EF-Tu_GTPase"/>
</dbReference>
<evidence type="ECO:0000313" key="10">
    <source>
        <dbReference type="EMBL" id="MCR6545630.1"/>
    </source>
</evidence>
<evidence type="ECO:0000256" key="4">
    <source>
        <dbReference type="ARBA" id="ARBA00022741"/>
    </source>
</evidence>
<dbReference type="SUPFAM" id="SSF52540">
    <property type="entry name" value="P-loop containing nucleoside triphosphate hydrolases"/>
    <property type="match status" value="1"/>
</dbReference>
<keyword evidence="6" id="KW-0342">GTP-binding</keyword>
<evidence type="ECO:0000256" key="7">
    <source>
        <dbReference type="ARBA" id="ARBA00025526"/>
    </source>
</evidence>
<dbReference type="InterPro" id="IPR004535">
    <property type="entry name" value="Transl_elong_SelB"/>
</dbReference>
<keyword evidence="10" id="KW-0251">Elongation factor</keyword>
<evidence type="ECO:0000313" key="11">
    <source>
        <dbReference type="Proteomes" id="UP001524944"/>
    </source>
</evidence>
<evidence type="ECO:0000259" key="9">
    <source>
        <dbReference type="PROSITE" id="PS51722"/>
    </source>
</evidence>
<feature type="domain" description="Tr-type G" evidence="9">
    <location>
        <begin position="1"/>
        <end position="174"/>
    </location>
</feature>
<dbReference type="PANTHER" id="PTHR43721">
    <property type="entry name" value="ELONGATION FACTOR TU-RELATED"/>
    <property type="match status" value="1"/>
</dbReference>
<keyword evidence="4" id="KW-0547">Nucleotide-binding</keyword>
<dbReference type="InterPro" id="IPR009000">
    <property type="entry name" value="Transl_B-barrel_sf"/>
</dbReference>
<dbReference type="InterPro" id="IPR005225">
    <property type="entry name" value="Small_GTP-bd"/>
</dbReference>
<dbReference type="InterPro" id="IPR036388">
    <property type="entry name" value="WH-like_DNA-bd_sf"/>
</dbReference>
<dbReference type="InterPro" id="IPR009001">
    <property type="entry name" value="Transl_elong_EF1A/Init_IF2_C"/>
</dbReference>
<dbReference type="Pfam" id="PF09107">
    <property type="entry name" value="WHD_3rd_SelB"/>
    <property type="match status" value="1"/>
</dbReference>
<dbReference type="NCBIfam" id="TIGR00231">
    <property type="entry name" value="small_GTP"/>
    <property type="match status" value="1"/>
</dbReference>
<dbReference type="InterPro" id="IPR036390">
    <property type="entry name" value="WH_DNA-bd_sf"/>
</dbReference>
<evidence type="ECO:0000256" key="6">
    <source>
        <dbReference type="ARBA" id="ARBA00023134"/>
    </source>
</evidence>
<dbReference type="InterPro" id="IPR015191">
    <property type="entry name" value="SelB_WHD4"/>
</dbReference>
<dbReference type="NCBIfam" id="TIGR00475">
    <property type="entry name" value="selB"/>
    <property type="match status" value="1"/>
</dbReference>
<evidence type="ECO:0000256" key="2">
    <source>
        <dbReference type="ARBA" id="ARBA00015953"/>
    </source>
</evidence>
<evidence type="ECO:0000256" key="1">
    <source>
        <dbReference type="ARBA" id="ARBA00004496"/>
    </source>
</evidence>
<evidence type="ECO:0000256" key="5">
    <source>
        <dbReference type="ARBA" id="ARBA00022917"/>
    </source>
</evidence>
<dbReference type="SUPFAM" id="SSF46785">
    <property type="entry name" value="Winged helix' DNA-binding domain"/>
    <property type="match status" value="3"/>
</dbReference>
<dbReference type="SUPFAM" id="SSF50465">
    <property type="entry name" value="EF-Tu/eEF-1alpha/eIF2-gamma C-terminal domain"/>
    <property type="match status" value="1"/>
</dbReference>
<comment type="subcellular location">
    <subcellularLocation>
        <location evidence="1">Cytoplasm</location>
    </subcellularLocation>
</comment>
<dbReference type="CDD" id="cd15491">
    <property type="entry name" value="selB_III"/>
    <property type="match status" value="1"/>
</dbReference>
<dbReference type="PROSITE" id="PS51722">
    <property type="entry name" value="G_TR_2"/>
    <property type="match status" value="1"/>
</dbReference>
<dbReference type="InterPro" id="IPR000795">
    <property type="entry name" value="T_Tr_GTP-bd_dom"/>
</dbReference>
<name>A0ABT1Y425_9FIRM</name>
<dbReference type="Pfam" id="PF03144">
    <property type="entry name" value="GTP_EFTU_D2"/>
    <property type="match status" value="1"/>
</dbReference>
<dbReference type="SUPFAM" id="SSF50447">
    <property type="entry name" value="Translation proteins"/>
    <property type="match status" value="1"/>
</dbReference>
<dbReference type="CDD" id="cd04171">
    <property type="entry name" value="SelB"/>
    <property type="match status" value="1"/>
</dbReference>
<dbReference type="Proteomes" id="UP001524944">
    <property type="component" value="Unassembled WGS sequence"/>
</dbReference>
<keyword evidence="11" id="KW-1185">Reference proteome</keyword>
<protein>
    <recommendedName>
        <fullName evidence="2">Selenocysteine-specific elongation factor</fullName>
    </recommendedName>
    <alternativeName>
        <fullName evidence="8">SelB translation factor</fullName>
    </alternativeName>
</protein>
<dbReference type="Pfam" id="PF00009">
    <property type="entry name" value="GTP_EFTU"/>
    <property type="match status" value="1"/>
</dbReference>
<dbReference type="InterPro" id="IPR015190">
    <property type="entry name" value="Elong_fac_SelB-wing-hlx_typ-2"/>
</dbReference>
<dbReference type="InterPro" id="IPR004161">
    <property type="entry name" value="EFTu-like_2"/>
</dbReference>
<dbReference type="Gene3D" id="1.10.10.2770">
    <property type="match status" value="1"/>
</dbReference>
<reference evidence="10 11" key="1">
    <citation type="submission" date="2022-08" db="EMBL/GenBank/DDBJ databases">
        <title>Proteogenomics of the novel Dehalobacterium formicoaceticum strain EZ94 highlights a key role of methyltransferases during anaerobic dichloromethane degradation.</title>
        <authorList>
            <person name="Wasmund K."/>
        </authorList>
    </citation>
    <scope>NUCLEOTIDE SEQUENCE [LARGE SCALE GENOMIC DNA]</scope>
    <source>
        <strain evidence="10 11">EZ94</strain>
    </source>
</reference>
<dbReference type="GO" id="GO:0003746">
    <property type="term" value="F:translation elongation factor activity"/>
    <property type="evidence" value="ECO:0007669"/>
    <property type="project" value="UniProtKB-KW"/>
</dbReference>
<evidence type="ECO:0000256" key="8">
    <source>
        <dbReference type="ARBA" id="ARBA00031615"/>
    </source>
</evidence>
<organism evidence="10 11">
    <name type="scientific">Dehalobacterium formicoaceticum</name>
    <dbReference type="NCBI Taxonomy" id="51515"/>
    <lineage>
        <taxon>Bacteria</taxon>
        <taxon>Bacillati</taxon>
        <taxon>Bacillota</taxon>
        <taxon>Clostridia</taxon>
        <taxon>Eubacteriales</taxon>
        <taxon>Peptococcaceae</taxon>
        <taxon>Dehalobacterium</taxon>
    </lineage>
</organism>
<keyword evidence="3" id="KW-0963">Cytoplasm</keyword>
<dbReference type="PRINTS" id="PR00315">
    <property type="entry name" value="ELONGATNFCT"/>
</dbReference>
<dbReference type="EMBL" id="JANPWE010000003">
    <property type="protein sequence ID" value="MCR6545630.1"/>
    <property type="molecule type" value="Genomic_DNA"/>
</dbReference>
<dbReference type="Pfam" id="PF25461">
    <property type="entry name" value="Beta-barrel_SelB"/>
    <property type="match status" value="1"/>
</dbReference>
<dbReference type="Pfam" id="PF09106">
    <property type="entry name" value="WHD_2nd_SelB"/>
    <property type="match status" value="1"/>
</dbReference>
<keyword evidence="5" id="KW-0648">Protein biosynthesis</keyword>
<dbReference type="Gene3D" id="3.40.50.300">
    <property type="entry name" value="P-loop containing nucleotide triphosphate hydrolases"/>
    <property type="match status" value="1"/>
</dbReference>
<dbReference type="InterPro" id="IPR057335">
    <property type="entry name" value="Beta-barrel_SelB"/>
</dbReference>
<evidence type="ECO:0000256" key="3">
    <source>
        <dbReference type="ARBA" id="ARBA00022490"/>
    </source>
</evidence>
<dbReference type="InterPro" id="IPR027417">
    <property type="entry name" value="P-loop_NTPase"/>
</dbReference>
<dbReference type="Gene3D" id="2.40.30.10">
    <property type="entry name" value="Translation factors"/>
    <property type="match status" value="1"/>
</dbReference>
<sequence>MQRIIIGTAGHVDHGKTVLTKKLTGVDTDRLKEEKKRGISIELGFAPLTLPSGTQVGLVDVPGHERFIKNMLAGIAGIDLVLLIIAGDEGVMPQTREHLDIIDLLEVKNGIVVVTKSDLVDEEWLELLHEEIKEAMVGTVLENAPIIPVSAFTGQGIPDLLAMIDKMAQEMPPKMITGKMRLPVDRVFTITGFGTVATGTLWSGRLKVGDTVEILPGGQNARVRNLQVHGAKVTEAIAGQRVAVNLAGVEMEEIDRGCVLAQPELLTPTHRIDVKLHLLKHVEHPLEQRARIRVHHGTQEVLGRVQFLDREELQPGDSCFCQIVLETPLMPLRGDHYVVRSYSPMITIGGGTIVDSLPAKHKRYQDQVMENLALKFKGEPKDLVLQELSEDQVGLVMPKDIASRTGMEESLIQEILSELTQFQEISYVHGEGTSYYFLKAQEEAWLEITKKRLGQYHHTYPLRSGMPKEDLRSRDFSHLPGKIFNLLIERWLKAEIIKGESQSLALLDFAPQITPPVAQAIQLIEEELLKEPYSPPGWDELAEKAGLKEEEKGEIMTWLIKNQHLVKVSDEVIFHQKAFHEAKERIINYLREHGSIQLAETRDLLKTSRKYALPLLEYLDQSKITIRKGDQRLLKNANL</sequence>
<dbReference type="PANTHER" id="PTHR43721:SF22">
    <property type="entry name" value="ELONGATION FACTOR TU, MITOCHONDRIAL"/>
    <property type="match status" value="1"/>
</dbReference>
<proteinExistence type="predicted"/>
<dbReference type="Gene3D" id="1.10.10.10">
    <property type="entry name" value="Winged helix-like DNA-binding domain superfamily/Winged helix DNA-binding domain"/>
    <property type="match status" value="1"/>
</dbReference>
<gene>
    <name evidence="10" type="primary">selB</name>
    <name evidence="10" type="ORF">NVS47_08910</name>
</gene>
<dbReference type="RefSeq" id="WP_089609113.1">
    <property type="nucleotide sequence ID" value="NZ_CP022121.1"/>
</dbReference>
<accession>A0ABT1Y425</accession>
<comment type="function">
    <text evidence="7">Translation factor necessary for the incorporation of selenocysteine into proteins. It probably replaces EF-Tu for the insertion of selenocysteine directed by the UGA codon. SelB binds GTP and GDP.</text>
</comment>